<evidence type="ECO:0000313" key="3">
    <source>
        <dbReference type="EMBL" id="CAA3026624.1"/>
    </source>
</evidence>
<evidence type="ECO:0008006" key="5">
    <source>
        <dbReference type="Google" id="ProtNLM"/>
    </source>
</evidence>
<feature type="repeat" description="PPR" evidence="2">
    <location>
        <begin position="77"/>
        <end position="111"/>
    </location>
</feature>
<dbReference type="AlphaFoldDB" id="A0A8S0V8X4"/>
<feature type="repeat" description="PPR" evidence="2">
    <location>
        <begin position="160"/>
        <end position="194"/>
    </location>
</feature>
<dbReference type="Gramene" id="OE9A073523T1">
    <property type="protein sequence ID" value="OE9A073523C1"/>
    <property type="gene ID" value="OE9A073523"/>
</dbReference>
<dbReference type="InterPro" id="IPR011990">
    <property type="entry name" value="TPR-like_helical_dom_sf"/>
</dbReference>
<feature type="repeat" description="PPR" evidence="2">
    <location>
        <begin position="195"/>
        <end position="229"/>
    </location>
</feature>
<evidence type="ECO:0000256" key="2">
    <source>
        <dbReference type="PROSITE-ProRule" id="PRU00708"/>
    </source>
</evidence>
<sequence>MGKIAAMAVPRRADRLLQILNKTTTVSLSQGHQAHAHLLKTGISNVPRHTTKLVSLYANHQCFSDAESLLNSFSGPDLFAFSTLIYAYTKFNEFKRTLRLFSEMFCDGLFPDAHILPSVIKACSGLSVLEIGKQVHGHFYVKCNELVDARKVFDNMVERDMVSWSALAAGYARKGDVVSAIKVFEEGKKLGFELNSVSWNGMIARFNQSGFFVDAVLMFHEMHLRGFKSDGTGL</sequence>
<comment type="caution">
    <text evidence="3">The sequence shown here is derived from an EMBL/GenBank/DDBJ whole genome shotgun (WGS) entry which is preliminary data.</text>
</comment>
<keyword evidence="1" id="KW-0677">Repeat</keyword>
<evidence type="ECO:0000313" key="4">
    <source>
        <dbReference type="Proteomes" id="UP000594638"/>
    </source>
</evidence>
<accession>A0A8S0V8X4</accession>
<dbReference type="PROSITE" id="PS51375">
    <property type="entry name" value="PPR"/>
    <property type="match status" value="3"/>
</dbReference>
<dbReference type="Pfam" id="PF01535">
    <property type="entry name" value="PPR"/>
    <property type="match status" value="4"/>
</dbReference>
<organism evidence="3 4">
    <name type="scientific">Olea europaea subsp. europaea</name>
    <dbReference type="NCBI Taxonomy" id="158383"/>
    <lineage>
        <taxon>Eukaryota</taxon>
        <taxon>Viridiplantae</taxon>
        <taxon>Streptophyta</taxon>
        <taxon>Embryophyta</taxon>
        <taxon>Tracheophyta</taxon>
        <taxon>Spermatophyta</taxon>
        <taxon>Magnoliopsida</taxon>
        <taxon>eudicotyledons</taxon>
        <taxon>Gunneridae</taxon>
        <taxon>Pentapetalae</taxon>
        <taxon>asterids</taxon>
        <taxon>lamiids</taxon>
        <taxon>Lamiales</taxon>
        <taxon>Oleaceae</taxon>
        <taxon>Oleeae</taxon>
        <taxon>Olea</taxon>
    </lineage>
</organism>
<dbReference type="EMBL" id="CACTIH010009167">
    <property type="protein sequence ID" value="CAA3026624.1"/>
    <property type="molecule type" value="Genomic_DNA"/>
</dbReference>
<keyword evidence="4" id="KW-1185">Reference proteome</keyword>
<dbReference type="InterPro" id="IPR002885">
    <property type="entry name" value="PPR_rpt"/>
</dbReference>
<dbReference type="OrthoDB" id="428658at2759"/>
<protein>
    <recommendedName>
        <fullName evidence="5">Pentatricopeptide repeat-containing protein</fullName>
    </recommendedName>
</protein>
<dbReference type="PANTHER" id="PTHR47926:SF347">
    <property type="entry name" value="PENTATRICOPEPTIDE REPEAT-CONTAINING PROTEIN"/>
    <property type="match status" value="1"/>
</dbReference>
<dbReference type="Proteomes" id="UP000594638">
    <property type="component" value="Unassembled WGS sequence"/>
</dbReference>
<gene>
    <name evidence="3" type="ORF">OLEA9_A073523</name>
</gene>
<dbReference type="GO" id="GO:0009451">
    <property type="term" value="P:RNA modification"/>
    <property type="evidence" value="ECO:0007669"/>
    <property type="project" value="InterPro"/>
</dbReference>
<proteinExistence type="predicted"/>
<dbReference type="InterPro" id="IPR046960">
    <property type="entry name" value="PPR_At4g14850-like_plant"/>
</dbReference>
<name>A0A8S0V8X4_OLEEU</name>
<dbReference type="Gene3D" id="1.25.40.10">
    <property type="entry name" value="Tetratricopeptide repeat domain"/>
    <property type="match status" value="2"/>
</dbReference>
<evidence type="ECO:0000256" key="1">
    <source>
        <dbReference type="ARBA" id="ARBA00022737"/>
    </source>
</evidence>
<dbReference type="GO" id="GO:0003723">
    <property type="term" value="F:RNA binding"/>
    <property type="evidence" value="ECO:0007669"/>
    <property type="project" value="InterPro"/>
</dbReference>
<reference evidence="3 4" key="1">
    <citation type="submission" date="2019-12" db="EMBL/GenBank/DDBJ databases">
        <authorList>
            <person name="Alioto T."/>
            <person name="Alioto T."/>
            <person name="Gomez Garrido J."/>
        </authorList>
    </citation>
    <scope>NUCLEOTIDE SEQUENCE [LARGE SCALE GENOMIC DNA]</scope>
</reference>
<dbReference type="PANTHER" id="PTHR47926">
    <property type="entry name" value="PENTATRICOPEPTIDE REPEAT-CONTAINING PROTEIN"/>
    <property type="match status" value="1"/>
</dbReference>
<dbReference type="NCBIfam" id="TIGR00756">
    <property type="entry name" value="PPR"/>
    <property type="match status" value="3"/>
</dbReference>